<keyword evidence="5" id="KW-0804">Transcription</keyword>
<dbReference type="Gene3D" id="1.10.10.10">
    <property type="entry name" value="Winged helix-like DNA-binding domain superfamily/Winged helix DNA-binding domain"/>
    <property type="match status" value="1"/>
</dbReference>
<dbReference type="GO" id="GO:0004077">
    <property type="term" value="F:biotin--[biotin carboxyl-carrier protein] ligase activity"/>
    <property type="evidence" value="ECO:0007669"/>
    <property type="project" value="UniProtKB-UniRule"/>
</dbReference>
<dbReference type="EMBL" id="FRCT01000001">
    <property type="protein sequence ID" value="SHM15631.1"/>
    <property type="molecule type" value="Genomic_DNA"/>
</dbReference>
<proteinExistence type="inferred from homology"/>
<dbReference type="GO" id="GO:0003677">
    <property type="term" value="F:DNA binding"/>
    <property type="evidence" value="ECO:0007669"/>
    <property type="project" value="UniProtKB-UniRule"/>
</dbReference>
<gene>
    <name evidence="5" type="primary">birA</name>
    <name evidence="7" type="ORF">SAMN04487860_101303</name>
</gene>
<dbReference type="InterPro" id="IPR003142">
    <property type="entry name" value="BPL_C"/>
</dbReference>
<evidence type="ECO:0000313" key="7">
    <source>
        <dbReference type="EMBL" id="SHM15631.1"/>
    </source>
</evidence>
<keyword evidence="2 5" id="KW-0547">Nucleotide-binding</keyword>
<evidence type="ECO:0000256" key="5">
    <source>
        <dbReference type="HAMAP-Rule" id="MF_00978"/>
    </source>
</evidence>
<sequence>MNVKSELLATLAKAGGEFISGAALADELGVSRNAVWKAVKSLEGEGYSISSVTSKGYRLNEDNNRISVDLIAPFLNTKLLGRNMTVYDELESTNNTTKELDSESAPNGTTIIADKQTAGRGRIGRSFVSPAGTGLYMSTLVRPEFSLEYAPMITAAAACAAAEAVEKLCGAPVKIKWVNDLYMNDKKICGILTEASFGLEMRTLDCAVIGIGINVRSTKEFFGEELNKTASSIQDETGVIVNRNRLCAEVLNNLEVYLGKIVDRSFLHEYRRREYLTGHVVTANIGNEKIIGEAIGVDENANLIVRLPSGKEKHLNSGEANLCRIADNQVYYGI</sequence>
<reference evidence="7 8" key="1">
    <citation type="submission" date="2016-11" db="EMBL/GenBank/DDBJ databases">
        <authorList>
            <person name="Jaros S."/>
            <person name="Januszkiewicz K."/>
            <person name="Wedrychowicz H."/>
        </authorList>
    </citation>
    <scope>NUCLEOTIDE SEQUENCE [LARGE SCALE GENOMIC DNA]</scope>
    <source>
        <strain evidence="7 8">Y1</strain>
    </source>
</reference>
<evidence type="ECO:0000259" key="6">
    <source>
        <dbReference type="PROSITE" id="PS51733"/>
    </source>
</evidence>
<dbReference type="GO" id="GO:0016740">
    <property type="term" value="F:transferase activity"/>
    <property type="evidence" value="ECO:0007669"/>
    <property type="project" value="UniProtKB-ARBA"/>
</dbReference>
<dbReference type="GO" id="GO:0005524">
    <property type="term" value="F:ATP binding"/>
    <property type="evidence" value="ECO:0007669"/>
    <property type="project" value="UniProtKB-UniRule"/>
</dbReference>
<dbReference type="NCBIfam" id="TIGR00121">
    <property type="entry name" value="birA_ligase"/>
    <property type="match status" value="1"/>
</dbReference>
<comment type="catalytic activity">
    <reaction evidence="5">
        <text>biotin + L-lysyl-[protein] + ATP = N(6)-biotinyl-L-lysyl-[protein] + AMP + diphosphate + H(+)</text>
        <dbReference type="Rhea" id="RHEA:11756"/>
        <dbReference type="Rhea" id="RHEA-COMP:9752"/>
        <dbReference type="Rhea" id="RHEA-COMP:10505"/>
        <dbReference type="ChEBI" id="CHEBI:15378"/>
        <dbReference type="ChEBI" id="CHEBI:29969"/>
        <dbReference type="ChEBI" id="CHEBI:30616"/>
        <dbReference type="ChEBI" id="CHEBI:33019"/>
        <dbReference type="ChEBI" id="CHEBI:57586"/>
        <dbReference type="ChEBI" id="CHEBI:83144"/>
        <dbReference type="ChEBI" id="CHEBI:456215"/>
        <dbReference type="EC" id="6.3.4.15"/>
    </reaction>
</comment>
<dbReference type="GO" id="GO:0006355">
    <property type="term" value="P:regulation of DNA-templated transcription"/>
    <property type="evidence" value="ECO:0007669"/>
    <property type="project" value="UniProtKB-UniRule"/>
</dbReference>
<protein>
    <recommendedName>
        <fullName evidence="5">Bifunctional ligase/repressor BirA</fullName>
    </recommendedName>
    <alternativeName>
        <fullName evidence="5">Biotin--[acetyl-CoA-carboxylase] ligase</fullName>
        <ecNumber evidence="5">6.3.4.15</ecNumber>
    </alternativeName>
    <alternativeName>
        <fullName evidence="5">Biotin--protein ligase</fullName>
    </alternativeName>
    <alternativeName>
        <fullName evidence="5">Biotin-[acetyl-CoA carboxylase] synthetase</fullName>
    </alternativeName>
</protein>
<dbReference type="InterPro" id="IPR004143">
    <property type="entry name" value="BPL_LPL_catalytic"/>
</dbReference>
<dbReference type="AlphaFoldDB" id="A0A1M7GHE2"/>
<keyword evidence="5" id="KW-0238">DNA-binding</keyword>
<name>A0A1M7GHE2_RUMFL</name>
<dbReference type="PANTHER" id="PTHR12835:SF5">
    <property type="entry name" value="BIOTIN--PROTEIN LIGASE"/>
    <property type="match status" value="1"/>
</dbReference>
<feature type="DNA-binding region" description="H-T-H motif" evidence="5">
    <location>
        <begin position="21"/>
        <end position="40"/>
    </location>
</feature>
<dbReference type="Gene3D" id="2.30.30.100">
    <property type="match status" value="1"/>
</dbReference>
<dbReference type="CDD" id="cd16442">
    <property type="entry name" value="BPL"/>
    <property type="match status" value="1"/>
</dbReference>
<dbReference type="OrthoDB" id="9807064at2"/>
<comment type="similarity">
    <text evidence="5">Belongs to the biotin--protein ligase family.</text>
</comment>
<keyword evidence="1 5" id="KW-0436">Ligase</keyword>
<feature type="binding site" evidence="5">
    <location>
        <position position="116"/>
    </location>
    <ligand>
        <name>biotin</name>
        <dbReference type="ChEBI" id="CHEBI:57586"/>
    </ligand>
</feature>
<dbReference type="InterPro" id="IPR045864">
    <property type="entry name" value="aa-tRNA-synth_II/BPL/LPL"/>
</dbReference>
<dbReference type="SUPFAM" id="SSF50037">
    <property type="entry name" value="C-terminal domain of transcriptional repressors"/>
    <property type="match status" value="1"/>
</dbReference>
<keyword evidence="5" id="KW-0805">Transcription regulation</keyword>
<feature type="binding site" evidence="5">
    <location>
        <begin position="92"/>
        <end position="94"/>
    </location>
    <ligand>
        <name>biotin</name>
        <dbReference type="ChEBI" id="CHEBI:57586"/>
    </ligand>
</feature>
<dbReference type="GO" id="GO:0005737">
    <property type="term" value="C:cytoplasm"/>
    <property type="evidence" value="ECO:0007669"/>
    <property type="project" value="TreeGrafter"/>
</dbReference>
<dbReference type="RefSeq" id="WP_072948003.1">
    <property type="nucleotide sequence ID" value="NZ_FRCT01000001.1"/>
</dbReference>
<dbReference type="InterPro" id="IPR008988">
    <property type="entry name" value="Transcriptional_repressor_C"/>
</dbReference>
<dbReference type="Gene3D" id="3.30.930.10">
    <property type="entry name" value="Bira Bifunctional Protein, Domain 2"/>
    <property type="match status" value="1"/>
</dbReference>
<evidence type="ECO:0000256" key="2">
    <source>
        <dbReference type="ARBA" id="ARBA00022741"/>
    </source>
</evidence>
<dbReference type="EC" id="6.3.4.15" evidence="5"/>
<dbReference type="Pfam" id="PF08279">
    <property type="entry name" value="HTH_11"/>
    <property type="match status" value="1"/>
</dbReference>
<feature type="domain" description="BPL/LPL catalytic" evidence="6">
    <location>
        <begin position="69"/>
        <end position="262"/>
    </location>
</feature>
<dbReference type="InterPro" id="IPR013196">
    <property type="entry name" value="HTH_11"/>
</dbReference>
<dbReference type="SUPFAM" id="SSF55681">
    <property type="entry name" value="Class II aaRS and biotin synthetases"/>
    <property type="match status" value="1"/>
</dbReference>
<dbReference type="Pfam" id="PF02237">
    <property type="entry name" value="BPL_C"/>
    <property type="match status" value="1"/>
</dbReference>
<evidence type="ECO:0000256" key="1">
    <source>
        <dbReference type="ARBA" id="ARBA00022598"/>
    </source>
</evidence>
<dbReference type="InterPro" id="IPR004408">
    <property type="entry name" value="Biotin_CoA_COase_ligase"/>
</dbReference>
<dbReference type="InterPro" id="IPR030855">
    <property type="entry name" value="Bifunct_BirA"/>
</dbReference>
<keyword evidence="4 5" id="KW-0092">Biotin</keyword>
<evidence type="ECO:0000313" key="8">
    <source>
        <dbReference type="Proteomes" id="UP000184394"/>
    </source>
</evidence>
<dbReference type="InterPro" id="IPR036390">
    <property type="entry name" value="WH_DNA-bd_sf"/>
</dbReference>
<comment type="function">
    <text evidence="5">Acts both as a biotin--[acetyl-CoA-carboxylase] ligase and a repressor.</text>
</comment>
<dbReference type="HAMAP" id="MF_00978">
    <property type="entry name" value="Bifunct_BirA"/>
    <property type="match status" value="1"/>
</dbReference>
<dbReference type="SUPFAM" id="SSF46785">
    <property type="entry name" value="Winged helix' DNA-binding domain"/>
    <property type="match status" value="1"/>
</dbReference>
<dbReference type="Proteomes" id="UP000184394">
    <property type="component" value="Unassembled WGS sequence"/>
</dbReference>
<organism evidence="7 8">
    <name type="scientific">Ruminococcus flavefaciens</name>
    <dbReference type="NCBI Taxonomy" id="1265"/>
    <lineage>
        <taxon>Bacteria</taxon>
        <taxon>Bacillati</taxon>
        <taxon>Bacillota</taxon>
        <taxon>Clostridia</taxon>
        <taxon>Eubacteriales</taxon>
        <taxon>Oscillospiraceae</taxon>
        <taxon>Ruminococcus</taxon>
    </lineage>
</organism>
<feature type="binding site" evidence="5">
    <location>
        <position position="187"/>
    </location>
    <ligand>
        <name>biotin</name>
        <dbReference type="ChEBI" id="CHEBI:57586"/>
    </ligand>
</feature>
<feature type="binding site" evidence="5">
    <location>
        <begin position="120"/>
        <end position="122"/>
    </location>
    <ligand>
        <name>biotin</name>
        <dbReference type="ChEBI" id="CHEBI:57586"/>
    </ligand>
</feature>
<dbReference type="GO" id="GO:0009249">
    <property type="term" value="P:protein lipoylation"/>
    <property type="evidence" value="ECO:0007669"/>
    <property type="project" value="UniProtKB-ARBA"/>
</dbReference>
<keyword evidence="5" id="KW-0678">Repressor</keyword>
<dbReference type="Pfam" id="PF03099">
    <property type="entry name" value="BPL_LplA_LipB"/>
    <property type="match status" value="1"/>
</dbReference>
<dbReference type="InterPro" id="IPR036388">
    <property type="entry name" value="WH-like_DNA-bd_sf"/>
</dbReference>
<keyword evidence="3 5" id="KW-0067">ATP-binding</keyword>
<dbReference type="PANTHER" id="PTHR12835">
    <property type="entry name" value="BIOTIN PROTEIN LIGASE"/>
    <property type="match status" value="1"/>
</dbReference>
<dbReference type="PROSITE" id="PS51733">
    <property type="entry name" value="BPL_LPL_CATALYTIC"/>
    <property type="match status" value="1"/>
</dbReference>
<accession>A0A1M7GHE2</accession>
<evidence type="ECO:0000256" key="3">
    <source>
        <dbReference type="ARBA" id="ARBA00022840"/>
    </source>
</evidence>
<evidence type="ECO:0000256" key="4">
    <source>
        <dbReference type="ARBA" id="ARBA00023267"/>
    </source>
</evidence>